<gene>
    <name evidence="1" type="ORF">CRP01_33940</name>
</gene>
<dbReference type="Gene3D" id="3.40.50.150">
    <property type="entry name" value="Vaccinia Virus protein VP39"/>
    <property type="match status" value="1"/>
</dbReference>
<accession>A0A2D0N0S9</accession>
<organism evidence="1 2">
    <name type="scientific">Flavilitoribacter nigricans (strain ATCC 23147 / DSM 23189 / NBRC 102662 / NCIMB 1420 / SS-2)</name>
    <name type="common">Lewinella nigricans</name>
    <dbReference type="NCBI Taxonomy" id="1122177"/>
    <lineage>
        <taxon>Bacteria</taxon>
        <taxon>Pseudomonadati</taxon>
        <taxon>Bacteroidota</taxon>
        <taxon>Saprospiria</taxon>
        <taxon>Saprospirales</taxon>
        <taxon>Lewinellaceae</taxon>
        <taxon>Flavilitoribacter</taxon>
    </lineage>
</organism>
<proteinExistence type="predicted"/>
<dbReference type="OrthoDB" id="323463at2"/>
<keyword evidence="1" id="KW-0808">Transferase</keyword>
<dbReference type="Pfam" id="PF13489">
    <property type="entry name" value="Methyltransf_23"/>
    <property type="match status" value="1"/>
</dbReference>
<dbReference type="PANTHER" id="PTHR43861:SF1">
    <property type="entry name" value="TRANS-ACONITATE 2-METHYLTRANSFERASE"/>
    <property type="match status" value="1"/>
</dbReference>
<dbReference type="SUPFAM" id="SSF53335">
    <property type="entry name" value="S-adenosyl-L-methionine-dependent methyltransferases"/>
    <property type="match status" value="1"/>
</dbReference>
<dbReference type="EMBL" id="PDUD01000045">
    <property type="protein sequence ID" value="PHN02040.1"/>
    <property type="molecule type" value="Genomic_DNA"/>
</dbReference>
<dbReference type="AlphaFoldDB" id="A0A2D0N0S9"/>
<dbReference type="Proteomes" id="UP000223913">
    <property type="component" value="Unassembled WGS sequence"/>
</dbReference>
<dbReference type="InterPro" id="IPR029063">
    <property type="entry name" value="SAM-dependent_MTases_sf"/>
</dbReference>
<keyword evidence="2" id="KW-1185">Reference proteome</keyword>
<protein>
    <submittedName>
        <fullName evidence="1">SAM-dependent methyltransferase</fullName>
    </submittedName>
</protein>
<reference evidence="1 2" key="1">
    <citation type="submission" date="2017-10" db="EMBL/GenBank/DDBJ databases">
        <title>The draft genome sequence of Lewinella nigricans NBRC 102662.</title>
        <authorList>
            <person name="Wang K."/>
        </authorList>
    </citation>
    <scope>NUCLEOTIDE SEQUENCE [LARGE SCALE GENOMIC DNA]</scope>
    <source>
        <strain evidence="1 2">NBRC 102662</strain>
    </source>
</reference>
<keyword evidence="1" id="KW-0489">Methyltransferase</keyword>
<dbReference type="GO" id="GO:0008168">
    <property type="term" value="F:methyltransferase activity"/>
    <property type="evidence" value="ECO:0007669"/>
    <property type="project" value="UniProtKB-KW"/>
</dbReference>
<evidence type="ECO:0000313" key="2">
    <source>
        <dbReference type="Proteomes" id="UP000223913"/>
    </source>
</evidence>
<dbReference type="RefSeq" id="WP_099154534.1">
    <property type="nucleotide sequence ID" value="NZ_PDUD01000045.1"/>
</dbReference>
<evidence type="ECO:0000313" key="1">
    <source>
        <dbReference type="EMBL" id="PHN02040.1"/>
    </source>
</evidence>
<dbReference type="CDD" id="cd02440">
    <property type="entry name" value="AdoMet_MTases"/>
    <property type="match status" value="1"/>
</dbReference>
<sequence>MAFEFHQDKDRYFAMQRENAAEYVVPFIQQYAGIRADDHVLEVGCAEGGVLQAFLDLGCTGVGVELLPQRLELARHYLADALRDERVELMAKNVYDVVPERDFKRPFDLIVLKDVIEHIPDQEKLLRKLGSFLRPGGYIFLGFPPWQMPFGGHQQICRHRVLSKLPYYHLLPAPAYKKVLEAGGEAPHVVQELLEIKDTGLSIGQFERIARQTNFNILGKQLYLINPIYRYKFNLQPRRQMGILGNVPYLRNFVTTCAYYLIQAK</sequence>
<dbReference type="PANTHER" id="PTHR43861">
    <property type="entry name" value="TRANS-ACONITATE 2-METHYLTRANSFERASE-RELATED"/>
    <property type="match status" value="1"/>
</dbReference>
<dbReference type="GO" id="GO:0032259">
    <property type="term" value="P:methylation"/>
    <property type="evidence" value="ECO:0007669"/>
    <property type="project" value="UniProtKB-KW"/>
</dbReference>
<name>A0A2D0N0S9_FLAN2</name>
<comment type="caution">
    <text evidence="1">The sequence shown here is derived from an EMBL/GenBank/DDBJ whole genome shotgun (WGS) entry which is preliminary data.</text>
</comment>